<dbReference type="Pfam" id="PF04825">
    <property type="entry name" value="Rad21_Rec8_N"/>
    <property type="match status" value="1"/>
</dbReference>
<feature type="compositionally biased region" description="Polar residues" evidence="3">
    <location>
        <begin position="144"/>
        <end position="158"/>
    </location>
</feature>
<dbReference type="CDD" id="cd21789">
    <property type="entry name" value="Rad21_Rec8_M_SpRec8p-like"/>
    <property type="match status" value="1"/>
</dbReference>
<evidence type="ECO:0000256" key="3">
    <source>
        <dbReference type="SAM" id="MobiDB-lite"/>
    </source>
</evidence>
<evidence type="ECO:0000256" key="1">
    <source>
        <dbReference type="ARBA" id="ARBA00004123"/>
    </source>
</evidence>
<feature type="domain" description="Rad21/Rec8-like protein N-terminal" evidence="4">
    <location>
        <begin position="2"/>
        <end position="95"/>
    </location>
</feature>
<evidence type="ECO:0000313" key="5">
    <source>
        <dbReference type="EMBL" id="KKA31191.1"/>
    </source>
</evidence>
<dbReference type="InterPro" id="IPR006910">
    <property type="entry name" value="Rad21_Rec8_N"/>
</dbReference>
<dbReference type="Proteomes" id="UP000033483">
    <property type="component" value="Unassembled WGS sequence"/>
</dbReference>
<dbReference type="GO" id="GO:1990414">
    <property type="term" value="P:replication-born double-strand break repair via sister chromatid exchange"/>
    <property type="evidence" value="ECO:0007669"/>
    <property type="project" value="TreeGrafter"/>
</dbReference>
<dbReference type="GO" id="GO:0003682">
    <property type="term" value="F:chromatin binding"/>
    <property type="evidence" value="ECO:0007669"/>
    <property type="project" value="TreeGrafter"/>
</dbReference>
<organism evidence="5 6">
    <name type="scientific">Thielaviopsis punctulata</name>
    <dbReference type="NCBI Taxonomy" id="72032"/>
    <lineage>
        <taxon>Eukaryota</taxon>
        <taxon>Fungi</taxon>
        <taxon>Dikarya</taxon>
        <taxon>Ascomycota</taxon>
        <taxon>Pezizomycotina</taxon>
        <taxon>Sordariomycetes</taxon>
        <taxon>Hypocreomycetidae</taxon>
        <taxon>Microascales</taxon>
        <taxon>Ceratocystidaceae</taxon>
        <taxon>Thielaviopsis</taxon>
    </lineage>
</organism>
<evidence type="ECO:0000259" key="4">
    <source>
        <dbReference type="Pfam" id="PF04825"/>
    </source>
</evidence>
<evidence type="ECO:0000313" key="6">
    <source>
        <dbReference type="Proteomes" id="UP000033483"/>
    </source>
</evidence>
<dbReference type="GO" id="GO:0005634">
    <property type="term" value="C:nucleus"/>
    <property type="evidence" value="ECO:0007669"/>
    <property type="project" value="UniProtKB-SubCell"/>
</dbReference>
<feature type="non-terminal residue" evidence="5">
    <location>
        <position position="1"/>
    </location>
</feature>
<feature type="region of interest" description="Disordered" evidence="3">
    <location>
        <begin position="143"/>
        <end position="176"/>
    </location>
</feature>
<keyword evidence="2" id="KW-0539">Nucleus</keyword>
<comment type="subcellular location">
    <subcellularLocation>
        <location evidence="1">Nucleus</location>
    </subcellularLocation>
</comment>
<keyword evidence="6" id="KW-1185">Reference proteome</keyword>
<sequence length="666" mass="72261">LTSRQYGVATIWQAATVNTKACMSRKAISGVDIDRAVKKILDPGVPLALRLQSNLLFGVSRVYYQKCHYVLDDATRVMQKLRVAYNDIGNGHQANPNTVKAARHQIVLEDDPAFIWNSIAAPDFTWQEPLLKTTLDLSQHDTLRTSSHMSPASSTPATQPRGGSRNGSRQGSIFLDMGQSPDHSSLIFPLNLNGSPAHKPSTIRILGDEDLVPLDDLALDLDFGEDDRLRGGHLGKEFDTLEHIPLPGEEGFGTATATTKDVLVDGEGDVVMLDDELVIPQENPLPDADAFTHPEGTILETTEADTIPPAPTPSPRKRPRSTRRIDFVDDDISIPSATIKAQFQEYIALHDSLAARKHALSTARSSKRVGAAFVFERGIGAVGAAYCTMQHPLAPLFAGPLFLATLVNGRTPTAPAPAGVTQALLRTDEEVLMDIDAEDARRMPSTAGQDVDVLSVQGERSRRNTPGQEDPLGSSFAPWTQGGSAVPGSARSARSAGSKFLSPGLGSMLQDIEHLSSDIGRSGGGMYTSEEDFAVGGEVEVGGSDDRREGRAVFDSMGGFTDAMHDMVRRRQEDSRARGSVRRMCKGQREMVWIDFNDFADPTMVSRGEAARAFLNVLTLATKNMCKIQGEYLVPENEHDLGIHVIEIGFDADSMGQKEIRDIPEE</sequence>
<reference evidence="5 6" key="1">
    <citation type="submission" date="2015-03" db="EMBL/GenBank/DDBJ databases">
        <authorList>
            <person name="Radwan O."/>
            <person name="Al-Naeli F.A."/>
            <person name="Rendon G.A."/>
            <person name="Fields C."/>
        </authorList>
    </citation>
    <scope>NUCLEOTIDE SEQUENCE [LARGE SCALE GENOMIC DNA]</scope>
    <source>
        <strain evidence="5">CR-DP1</strain>
    </source>
</reference>
<dbReference type="EMBL" id="LAEV01000019">
    <property type="protein sequence ID" value="KKA31191.1"/>
    <property type="molecule type" value="Genomic_DNA"/>
</dbReference>
<accession>A0A0F4ZM41</accession>
<feature type="compositionally biased region" description="Low complexity" evidence="3">
    <location>
        <begin position="482"/>
        <end position="497"/>
    </location>
</feature>
<comment type="caution">
    <text evidence="5">The sequence shown here is derived from an EMBL/GenBank/DDBJ whole genome shotgun (WGS) entry which is preliminary data.</text>
</comment>
<dbReference type="GO" id="GO:0007064">
    <property type="term" value="P:mitotic sister chromatid cohesion"/>
    <property type="evidence" value="ECO:0007669"/>
    <property type="project" value="TreeGrafter"/>
</dbReference>
<dbReference type="OrthoDB" id="5427633at2759"/>
<feature type="region of interest" description="Disordered" evidence="3">
    <location>
        <begin position="302"/>
        <end position="323"/>
    </location>
</feature>
<dbReference type="PANTHER" id="PTHR12585:SF69">
    <property type="entry name" value="FI11703P"/>
    <property type="match status" value="1"/>
</dbReference>
<feature type="compositionally biased region" description="Low complexity" evidence="3">
    <location>
        <begin position="161"/>
        <end position="172"/>
    </location>
</feature>
<name>A0A0F4ZM41_9PEZI</name>
<evidence type="ECO:0000256" key="2">
    <source>
        <dbReference type="ARBA" id="ARBA00023242"/>
    </source>
</evidence>
<dbReference type="AlphaFoldDB" id="A0A0F4ZM41"/>
<protein>
    <recommendedName>
        <fullName evidence="4">Rad21/Rec8-like protein N-terminal domain-containing protein</fullName>
    </recommendedName>
</protein>
<feature type="region of interest" description="Disordered" evidence="3">
    <location>
        <begin position="439"/>
        <end position="497"/>
    </location>
</feature>
<proteinExistence type="predicted"/>
<dbReference type="InterPro" id="IPR039781">
    <property type="entry name" value="Rad21/Rec8-like"/>
</dbReference>
<gene>
    <name evidence="5" type="ORF">TD95_000799</name>
</gene>
<dbReference type="PANTHER" id="PTHR12585">
    <property type="entry name" value="SCC1 / RAD21 FAMILY MEMBER"/>
    <property type="match status" value="1"/>
</dbReference>
<dbReference type="GO" id="GO:0030892">
    <property type="term" value="C:mitotic cohesin complex"/>
    <property type="evidence" value="ECO:0007669"/>
    <property type="project" value="TreeGrafter"/>
</dbReference>